<dbReference type="SUPFAM" id="SSF102114">
    <property type="entry name" value="Radical SAM enzymes"/>
    <property type="match status" value="1"/>
</dbReference>
<dbReference type="AlphaFoldDB" id="A0A550JEX1"/>
<dbReference type="InterPro" id="IPR058240">
    <property type="entry name" value="rSAM_sf"/>
</dbReference>
<sequence length="610" mass="67851">MHILLPTLHVRPSPQAVPLAAACLKAALPEESRRRASLLDLYPRQSDAEMLAAILAAAPDLVAFPLYVWNRRRLLALARQLRQARPDLILVAGGPEVMADSARVHAEGVFDYLIGGEGEETFATLVARLDRGEKPSPTDPLTASPPPPEELPSPWLSGALIPSEGGGVLWETSRGCPFACAFCFDSRGTRGMRPLPMARLEAELDLFVRHRAGQIWILDSTFNHPPERGKELLRLLARKAPHIHVHLEAKADFLDRETARLLGQLSCSVQVGLQSARPEVLRRIHRNFEPREFARKIQLLNQAGVTFGFDLIYGLPGDDYAGFRQSLDFALELTPNHLDIFPLAVLPGTELHRDAIELGLRAQTEPPYEILESPSCSAAEIEACRLLAAAVDLFYNTGRAVAFFSALLRVPGWKGSDFLLDFADWALTVAKIPRERFLDGESWQAADILELQEGYLSHLFKKLERPDLLPAALDLLRYHFHYAETLLGPETLPSPPEELRNLDPWLAPLRLAEGVRLVHFSYEILDLLEMEDSELEEVALLFRPVGSVAVFLRRGEEVLCESLEEDFLTLLSGCDGRRSPEEIFAGTVIRAEGEEIVRFALAEGFLLPAP</sequence>
<evidence type="ECO:0000256" key="1">
    <source>
        <dbReference type="ARBA" id="ARBA00001966"/>
    </source>
</evidence>
<keyword evidence="2" id="KW-0949">S-adenosyl-L-methionine</keyword>
<keyword evidence="5" id="KW-0411">Iron-sulfur</keyword>
<dbReference type="RefSeq" id="WP_092057560.1">
    <property type="nucleotide sequence ID" value="NZ_FOJJ01000037.1"/>
</dbReference>
<dbReference type="SMART" id="SM00729">
    <property type="entry name" value="Elp3"/>
    <property type="match status" value="1"/>
</dbReference>
<dbReference type="SFLD" id="SFLDG01123">
    <property type="entry name" value="methyltransferase_(Class_B)"/>
    <property type="match status" value="1"/>
</dbReference>
<dbReference type="InterPro" id="IPR007197">
    <property type="entry name" value="rSAM"/>
</dbReference>
<dbReference type="OrthoDB" id="9762608at2"/>
<protein>
    <submittedName>
        <fullName evidence="9">Radical SAM protein</fullName>
    </submittedName>
</protein>
<dbReference type="Pfam" id="PF02310">
    <property type="entry name" value="B12-binding"/>
    <property type="match status" value="1"/>
</dbReference>
<dbReference type="GO" id="GO:0046872">
    <property type="term" value="F:metal ion binding"/>
    <property type="evidence" value="ECO:0007669"/>
    <property type="project" value="UniProtKB-KW"/>
</dbReference>
<evidence type="ECO:0000256" key="5">
    <source>
        <dbReference type="ARBA" id="ARBA00023014"/>
    </source>
</evidence>
<feature type="domain" description="B12-binding" evidence="7">
    <location>
        <begin position="1"/>
        <end position="136"/>
    </location>
</feature>
<dbReference type="Gene3D" id="3.80.30.20">
    <property type="entry name" value="tm_1862 like domain"/>
    <property type="match status" value="1"/>
</dbReference>
<dbReference type="PANTHER" id="PTHR43409:SF16">
    <property type="entry name" value="SLR0320 PROTEIN"/>
    <property type="match status" value="1"/>
</dbReference>
<dbReference type="SFLD" id="SFLDS00029">
    <property type="entry name" value="Radical_SAM"/>
    <property type="match status" value="1"/>
</dbReference>
<dbReference type="InterPro" id="IPR051198">
    <property type="entry name" value="BchE-like"/>
</dbReference>
<evidence type="ECO:0000313" key="10">
    <source>
        <dbReference type="Proteomes" id="UP000317155"/>
    </source>
</evidence>
<proteinExistence type="predicted"/>
<dbReference type="Gene3D" id="3.40.50.280">
    <property type="entry name" value="Cobalamin-binding domain"/>
    <property type="match status" value="1"/>
</dbReference>
<evidence type="ECO:0000259" key="7">
    <source>
        <dbReference type="PROSITE" id="PS51332"/>
    </source>
</evidence>
<dbReference type="InterPro" id="IPR023404">
    <property type="entry name" value="rSAM_horseshoe"/>
</dbReference>
<dbReference type="InterPro" id="IPR006638">
    <property type="entry name" value="Elp3/MiaA/NifB-like_rSAM"/>
</dbReference>
<evidence type="ECO:0000259" key="8">
    <source>
        <dbReference type="PROSITE" id="PS51918"/>
    </source>
</evidence>
<evidence type="ECO:0000313" key="9">
    <source>
        <dbReference type="EMBL" id="TRO81733.1"/>
    </source>
</evidence>
<dbReference type="Proteomes" id="UP000317155">
    <property type="component" value="Unassembled WGS sequence"/>
</dbReference>
<keyword evidence="4" id="KW-0408">Iron</keyword>
<dbReference type="SFLD" id="SFLDG01082">
    <property type="entry name" value="B12-binding_domain_containing"/>
    <property type="match status" value="1"/>
</dbReference>
<organism evidence="9 10">
    <name type="scientific">Trichloromonas acetexigens</name>
    <dbReference type="NCBI Taxonomy" id="38815"/>
    <lineage>
        <taxon>Bacteria</taxon>
        <taxon>Pseudomonadati</taxon>
        <taxon>Thermodesulfobacteriota</taxon>
        <taxon>Desulfuromonadia</taxon>
        <taxon>Desulfuromonadales</taxon>
        <taxon>Trichloromonadaceae</taxon>
        <taxon>Trichloromonas</taxon>
    </lineage>
</organism>
<evidence type="ECO:0000256" key="4">
    <source>
        <dbReference type="ARBA" id="ARBA00023004"/>
    </source>
</evidence>
<dbReference type="GO" id="GO:0003824">
    <property type="term" value="F:catalytic activity"/>
    <property type="evidence" value="ECO:0007669"/>
    <property type="project" value="InterPro"/>
</dbReference>
<gene>
    <name evidence="9" type="ORF">FL622_07970</name>
</gene>
<dbReference type="InterPro" id="IPR006158">
    <property type="entry name" value="Cobalamin-bd"/>
</dbReference>
<reference evidence="9 10" key="1">
    <citation type="submission" date="2019-07" db="EMBL/GenBank/DDBJ databases">
        <title>Insights of Desulfuromonas acetexigens electromicrobiology.</title>
        <authorList>
            <person name="Katuri K."/>
            <person name="Sapireddy V."/>
            <person name="Shaw D.R."/>
            <person name="Saikaly P."/>
        </authorList>
    </citation>
    <scope>NUCLEOTIDE SEQUENCE [LARGE SCALE GENOMIC DNA]</scope>
    <source>
        <strain evidence="9 10">2873</strain>
    </source>
</reference>
<name>A0A550JEX1_9BACT</name>
<dbReference type="PANTHER" id="PTHR43409">
    <property type="entry name" value="ANAEROBIC MAGNESIUM-PROTOPORPHYRIN IX MONOMETHYL ESTER CYCLASE-RELATED"/>
    <property type="match status" value="1"/>
</dbReference>
<comment type="caution">
    <text evidence="9">The sequence shown here is derived from an EMBL/GenBank/DDBJ whole genome shotgun (WGS) entry which is preliminary data.</text>
</comment>
<dbReference type="GO" id="GO:0005829">
    <property type="term" value="C:cytosol"/>
    <property type="evidence" value="ECO:0007669"/>
    <property type="project" value="TreeGrafter"/>
</dbReference>
<evidence type="ECO:0000256" key="2">
    <source>
        <dbReference type="ARBA" id="ARBA00022691"/>
    </source>
</evidence>
<comment type="cofactor">
    <cofactor evidence="1">
        <name>[4Fe-4S] cluster</name>
        <dbReference type="ChEBI" id="CHEBI:49883"/>
    </cofactor>
</comment>
<feature type="region of interest" description="Disordered" evidence="6">
    <location>
        <begin position="133"/>
        <end position="153"/>
    </location>
</feature>
<dbReference type="InterPro" id="IPR034466">
    <property type="entry name" value="Methyltransferase_Class_B"/>
</dbReference>
<dbReference type="PROSITE" id="PS51918">
    <property type="entry name" value="RADICAL_SAM"/>
    <property type="match status" value="1"/>
</dbReference>
<feature type="domain" description="Radical SAM core" evidence="8">
    <location>
        <begin position="162"/>
        <end position="382"/>
    </location>
</feature>
<evidence type="ECO:0000256" key="6">
    <source>
        <dbReference type="SAM" id="MobiDB-lite"/>
    </source>
</evidence>
<accession>A0A550JEX1</accession>
<evidence type="ECO:0000256" key="3">
    <source>
        <dbReference type="ARBA" id="ARBA00022723"/>
    </source>
</evidence>
<dbReference type="PROSITE" id="PS51332">
    <property type="entry name" value="B12_BINDING"/>
    <property type="match status" value="1"/>
</dbReference>
<keyword evidence="3" id="KW-0479">Metal-binding</keyword>
<keyword evidence="10" id="KW-1185">Reference proteome</keyword>
<dbReference type="GO" id="GO:0031419">
    <property type="term" value="F:cobalamin binding"/>
    <property type="evidence" value="ECO:0007669"/>
    <property type="project" value="InterPro"/>
</dbReference>
<dbReference type="GO" id="GO:0051539">
    <property type="term" value="F:4 iron, 4 sulfur cluster binding"/>
    <property type="evidence" value="ECO:0007669"/>
    <property type="project" value="UniProtKB-KW"/>
</dbReference>
<dbReference type="EMBL" id="VJVV01000005">
    <property type="protein sequence ID" value="TRO81733.1"/>
    <property type="molecule type" value="Genomic_DNA"/>
</dbReference>
<dbReference type="Pfam" id="PF04055">
    <property type="entry name" value="Radical_SAM"/>
    <property type="match status" value="1"/>
</dbReference>
<dbReference type="CDD" id="cd01335">
    <property type="entry name" value="Radical_SAM"/>
    <property type="match status" value="1"/>
</dbReference>